<keyword evidence="2" id="KW-1185">Reference proteome</keyword>
<evidence type="ECO:0000313" key="1">
    <source>
        <dbReference type="EMBL" id="KAJ8886177.1"/>
    </source>
</evidence>
<organism evidence="1 2">
    <name type="scientific">Dryococelus australis</name>
    <dbReference type="NCBI Taxonomy" id="614101"/>
    <lineage>
        <taxon>Eukaryota</taxon>
        <taxon>Metazoa</taxon>
        <taxon>Ecdysozoa</taxon>
        <taxon>Arthropoda</taxon>
        <taxon>Hexapoda</taxon>
        <taxon>Insecta</taxon>
        <taxon>Pterygota</taxon>
        <taxon>Neoptera</taxon>
        <taxon>Polyneoptera</taxon>
        <taxon>Phasmatodea</taxon>
        <taxon>Verophasmatodea</taxon>
        <taxon>Anareolatae</taxon>
        <taxon>Phasmatidae</taxon>
        <taxon>Eurycanthinae</taxon>
        <taxon>Dryococelus</taxon>
    </lineage>
</organism>
<name>A0ABQ9HPK7_9NEOP</name>
<dbReference type="EMBL" id="JARBHB010000004">
    <property type="protein sequence ID" value="KAJ8886177.1"/>
    <property type="molecule type" value="Genomic_DNA"/>
</dbReference>
<dbReference type="PANTHER" id="PTHR45749:SF35">
    <property type="entry name" value="AC-LIKE TRANSPOSASE-RELATED"/>
    <property type="match status" value="1"/>
</dbReference>
<accession>A0ABQ9HPK7</accession>
<proteinExistence type="predicted"/>
<gene>
    <name evidence="1" type="ORF">PR048_012386</name>
</gene>
<dbReference type="PANTHER" id="PTHR45749">
    <property type="match status" value="1"/>
</dbReference>
<sequence length="128" mass="14919">MRIAKYVSKLKNSIGIKFLNAYFQLYNYFPPKGWHFEGQQKILAEHLQKQYFLKKHMYTIEANGDQILKEVKKATYYSIELDCTPDVSHTVQITMVVRFVRVAENEEMTIPEHSLVFVPMSNSSGGRP</sequence>
<evidence type="ECO:0000313" key="2">
    <source>
        <dbReference type="Proteomes" id="UP001159363"/>
    </source>
</evidence>
<dbReference type="Proteomes" id="UP001159363">
    <property type="component" value="Chromosome X"/>
</dbReference>
<reference evidence="1 2" key="1">
    <citation type="submission" date="2023-02" db="EMBL/GenBank/DDBJ databases">
        <title>LHISI_Scaffold_Assembly.</title>
        <authorList>
            <person name="Stuart O.P."/>
            <person name="Cleave R."/>
            <person name="Magrath M.J.L."/>
            <person name="Mikheyev A.S."/>
        </authorList>
    </citation>
    <scope>NUCLEOTIDE SEQUENCE [LARGE SCALE GENOMIC DNA]</scope>
    <source>
        <strain evidence="1">Daus_M_001</strain>
        <tissue evidence="1">Leg muscle</tissue>
    </source>
</reference>
<comment type="caution">
    <text evidence="1">The sequence shown here is derived from an EMBL/GenBank/DDBJ whole genome shotgun (WGS) entry which is preliminary data.</text>
</comment>
<protein>
    <submittedName>
        <fullName evidence="1">Uncharacterized protein</fullName>
    </submittedName>
</protein>